<feature type="domain" description="NB-ARC" evidence="1">
    <location>
        <begin position="161"/>
        <end position="266"/>
    </location>
</feature>
<proteinExistence type="predicted"/>
<reference evidence="2" key="1">
    <citation type="journal article" date="2012" name="Nat. Biotechnol.">
        <title>Reference genome sequence of the model plant Setaria.</title>
        <authorList>
            <person name="Bennetzen J.L."/>
            <person name="Schmutz J."/>
            <person name="Wang H."/>
            <person name="Percifield R."/>
            <person name="Hawkins J."/>
            <person name="Pontaroli A.C."/>
            <person name="Estep M."/>
            <person name="Feng L."/>
            <person name="Vaughn J.N."/>
            <person name="Grimwood J."/>
            <person name="Jenkins J."/>
            <person name="Barry K."/>
            <person name="Lindquist E."/>
            <person name="Hellsten U."/>
            <person name="Deshpande S."/>
            <person name="Wang X."/>
            <person name="Wu X."/>
            <person name="Mitros T."/>
            <person name="Triplett J."/>
            <person name="Yang X."/>
            <person name="Ye C.Y."/>
            <person name="Mauro-Herrera M."/>
            <person name="Wang L."/>
            <person name="Li P."/>
            <person name="Sharma M."/>
            <person name="Sharma R."/>
            <person name="Ronald P.C."/>
            <person name="Panaud O."/>
            <person name="Kellogg E.A."/>
            <person name="Brutnell T.P."/>
            <person name="Doust A.N."/>
            <person name="Tuskan G.A."/>
            <person name="Rokhsar D."/>
            <person name="Devos K.M."/>
        </authorList>
    </citation>
    <scope>NUCLEOTIDE SEQUENCE [LARGE SCALE GENOMIC DNA]</scope>
    <source>
        <strain evidence="2">Yugu1</strain>
    </source>
</reference>
<evidence type="ECO:0000313" key="2">
    <source>
        <dbReference type="EMBL" id="RCV39144.1"/>
    </source>
</evidence>
<accession>A0A368S9W6</accession>
<dbReference type="OrthoDB" id="1357022at2759"/>
<dbReference type="EMBL" id="CM003535">
    <property type="protein sequence ID" value="RCV39144.1"/>
    <property type="molecule type" value="Genomic_DNA"/>
</dbReference>
<protein>
    <recommendedName>
        <fullName evidence="1">NB-ARC domain-containing protein</fullName>
    </recommendedName>
</protein>
<dbReference type="AlphaFoldDB" id="A0A368S9W6"/>
<reference evidence="2" key="2">
    <citation type="submission" date="2015-07" db="EMBL/GenBank/DDBJ databases">
        <authorList>
            <person name="Noorani M."/>
        </authorList>
    </citation>
    <scope>NUCLEOTIDE SEQUENCE</scope>
    <source>
        <strain evidence="2">Yugu1</strain>
    </source>
</reference>
<dbReference type="Gene3D" id="1.10.510.10">
    <property type="entry name" value="Transferase(Phosphotransferase) domain 1"/>
    <property type="match status" value="1"/>
</dbReference>
<dbReference type="PANTHER" id="PTHR47975:SF26">
    <property type="entry name" value="PROTEIN KINASE DOMAIN-CONTAINING PROTEIN"/>
    <property type="match status" value="1"/>
</dbReference>
<gene>
    <name evidence="2" type="ORF">SETIT_8G199900v2</name>
</gene>
<dbReference type="InterPro" id="IPR027417">
    <property type="entry name" value="P-loop_NTPase"/>
</dbReference>
<dbReference type="GO" id="GO:0043531">
    <property type="term" value="F:ADP binding"/>
    <property type="evidence" value="ECO:0007669"/>
    <property type="project" value="InterPro"/>
</dbReference>
<dbReference type="InterPro" id="IPR002182">
    <property type="entry name" value="NB-ARC"/>
</dbReference>
<evidence type="ECO:0000259" key="1">
    <source>
        <dbReference type="Pfam" id="PF00931"/>
    </source>
</evidence>
<dbReference type="SUPFAM" id="SSF56112">
    <property type="entry name" value="Protein kinase-like (PK-like)"/>
    <property type="match status" value="1"/>
</dbReference>
<sequence length="311" mass="35483">MITGCPKLPILVSLDTLTRSRPGCTQSMLWDILGIWLQNIYTEVEISTMTDIYSLGMLILEITTGEKNCPDAEDRSARRYVENVHKHWTTNEIIKCNYPLLDSDDLQQVKACIVIGLNCVEPDQNKRPSIVDIVNKLNGERVPIFDQLSFMFERKIKMADEEAVNELMKILTDGNEVSMEQGKIVSIVGLGGLGKTTLAHAIYQKLRGQFNCYAFVSVSQNPDMKKLFKCMLYQLGKKSNANIHESVLDERLLVYELIEFLQKRRSNRPILFCDFRYVKLLLSIHHHGTNSGLLRVRRSRGLTIQDSLIST</sequence>
<dbReference type="PANTHER" id="PTHR47975">
    <property type="entry name" value="S-LOCUS LECTIN KINASE FAMILY PROTEIN"/>
    <property type="match status" value="1"/>
</dbReference>
<dbReference type="InterPro" id="IPR011009">
    <property type="entry name" value="Kinase-like_dom_sf"/>
</dbReference>
<name>A0A368S9W6_SETIT</name>
<dbReference type="Pfam" id="PF00931">
    <property type="entry name" value="NB-ARC"/>
    <property type="match status" value="1"/>
</dbReference>
<dbReference type="SUPFAM" id="SSF52540">
    <property type="entry name" value="P-loop containing nucleoside triphosphate hydrolases"/>
    <property type="match status" value="1"/>
</dbReference>
<organism evidence="2">
    <name type="scientific">Setaria italica</name>
    <name type="common">Foxtail millet</name>
    <name type="synonym">Panicum italicum</name>
    <dbReference type="NCBI Taxonomy" id="4555"/>
    <lineage>
        <taxon>Eukaryota</taxon>
        <taxon>Viridiplantae</taxon>
        <taxon>Streptophyta</taxon>
        <taxon>Embryophyta</taxon>
        <taxon>Tracheophyta</taxon>
        <taxon>Spermatophyta</taxon>
        <taxon>Magnoliopsida</taxon>
        <taxon>Liliopsida</taxon>
        <taxon>Poales</taxon>
        <taxon>Poaceae</taxon>
        <taxon>PACMAD clade</taxon>
        <taxon>Panicoideae</taxon>
        <taxon>Panicodae</taxon>
        <taxon>Paniceae</taxon>
        <taxon>Cenchrinae</taxon>
        <taxon>Setaria</taxon>
    </lineage>
</organism>
<dbReference type="Gene3D" id="3.40.50.300">
    <property type="entry name" value="P-loop containing nucleotide triphosphate hydrolases"/>
    <property type="match status" value="1"/>
</dbReference>